<evidence type="ECO:0000256" key="2">
    <source>
        <dbReference type="ARBA" id="ARBA00022448"/>
    </source>
</evidence>
<proteinExistence type="inferred from homology"/>
<dbReference type="STRING" id="1397108.IMCC12053_637"/>
<dbReference type="GO" id="GO:0005886">
    <property type="term" value="C:plasma membrane"/>
    <property type="evidence" value="ECO:0007669"/>
    <property type="project" value="UniProtKB-SubCell"/>
</dbReference>
<evidence type="ECO:0000256" key="7">
    <source>
        <dbReference type="ARBA" id="ARBA00038032"/>
    </source>
</evidence>
<dbReference type="EMBL" id="CP012023">
    <property type="protein sequence ID" value="ALI54585.1"/>
    <property type="molecule type" value="Genomic_DNA"/>
</dbReference>
<dbReference type="GO" id="GO:0015199">
    <property type="term" value="F:amino-acid betaine transmembrane transporter activity"/>
    <property type="evidence" value="ECO:0007669"/>
    <property type="project" value="TreeGrafter"/>
</dbReference>
<dbReference type="GO" id="GO:0015220">
    <property type="term" value="F:choline transmembrane transporter activity"/>
    <property type="evidence" value="ECO:0007669"/>
    <property type="project" value="TreeGrafter"/>
</dbReference>
<evidence type="ECO:0000256" key="4">
    <source>
        <dbReference type="ARBA" id="ARBA00022692"/>
    </source>
</evidence>
<dbReference type="AlphaFoldDB" id="A0A0P0A9R0"/>
<dbReference type="InterPro" id="IPR045324">
    <property type="entry name" value="Small_multidrug_res"/>
</dbReference>
<evidence type="ECO:0000256" key="8">
    <source>
        <dbReference type="RuleBase" id="RU003942"/>
    </source>
</evidence>
<dbReference type="PATRIC" id="fig|1397108.4.peg.663"/>
<organism evidence="9 10">
    <name type="scientific">Celeribacter marinus</name>
    <dbReference type="NCBI Taxonomy" id="1397108"/>
    <lineage>
        <taxon>Bacteria</taxon>
        <taxon>Pseudomonadati</taxon>
        <taxon>Pseudomonadota</taxon>
        <taxon>Alphaproteobacteria</taxon>
        <taxon>Rhodobacterales</taxon>
        <taxon>Roseobacteraceae</taxon>
        <taxon>Celeribacter</taxon>
    </lineage>
</organism>
<dbReference type="FunFam" id="1.10.3730.20:FF:000001">
    <property type="entry name" value="Quaternary ammonium compound resistance transporter SugE"/>
    <property type="match status" value="1"/>
</dbReference>
<sequence>MQYIFLVLAIVFEVIGTTAMAASQQFTKIVPVVILVVSYGLAFYFLSVTLKTLPVGIAYAMWSGLGIVFISLVGYVAIGQKLDFAAVIGMSMIIGGVIVIQLFSKSAGH</sequence>
<dbReference type="GO" id="GO:0015297">
    <property type="term" value="F:antiporter activity"/>
    <property type="evidence" value="ECO:0007669"/>
    <property type="project" value="TreeGrafter"/>
</dbReference>
<evidence type="ECO:0000256" key="1">
    <source>
        <dbReference type="ARBA" id="ARBA00004651"/>
    </source>
</evidence>
<reference evidence="9 10" key="1">
    <citation type="submission" date="2015-05" db="EMBL/GenBank/DDBJ databases">
        <authorList>
            <person name="Wang D.B."/>
            <person name="Wang M."/>
        </authorList>
    </citation>
    <scope>NUCLEOTIDE SEQUENCE [LARGE SCALE GENOMIC DNA]</scope>
    <source>
        <strain evidence="9 10">IMCC 12053</strain>
    </source>
</reference>
<evidence type="ECO:0000256" key="5">
    <source>
        <dbReference type="ARBA" id="ARBA00022989"/>
    </source>
</evidence>
<evidence type="ECO:0000313" key="10">
    <source>
        <dbReference type="Proteomes" id="UP000064920"/>
    </source>
</evidence>
<dbReference type="PANTHER" id="PTHR30561:SF1">
    <property type="entry name" value="MULTIDRUG TRANSPORTER EMRE"/>
    <property type="match status" value="1"/>
</dbReference>
<dbReference type="InterPro" id="IPR000390">
    <property type="entry name" value="Small_drug/metabolite_transptr"/>
</dbReference>
<evidence type="ECO:0000313" key="9">
    <source>
        <dbReference type="EMBL" id="ALI54585.1"/>
    </source>
</evidence>
<dbReference type="Proteomes" id="UP000064920">
    <property type="component" value="Chromosome"/>
</dbReference>
<name>A0A0P0A9R0_9RHOB</name>
<keyword evidence="6" id="KW-0472">Membrane</keyword>
<keyword evidence="10" id="KW-1185">Reference proteome</keyword>
<dbReference type="GO" id="GO:1990961">
    <property type="term" value="P:xenobiotic detoxification by transmembrane export across the plasma membrane"/>
    <property type="evidence" value="ECO:0007669"/>
    <property type="project" value="UniProtKB-ARBA"/>
</dbReference>
<dbReference type="Gene3D" id="1.10.3730.20">
    <property type="match status" value="1"/>
</dbReference>
<keyword evidence="3" id="KW-1003">Cell membrane</keyword>
<keyword evidence="4 8" id="KW-0812">Transmembrane</keyword>
<dbReference type="Pfam" id="PF00893">
    <property type="entry name" value="Multi_Drug_Res"/>
    <property type="match status" value="1"/>
</dbReference>
<dbReference type="InterPro" id="IPR037185">
    <property type="entry name" value="EmrE-like"/>
</dbReference>
<accession>A0A0P0A9R0</accession>
<dbReference type="KEGG" id="cmar:IMCC12053_637"/>
<comment type="subcellular location">
    <subcellularLocation>
        <location evidence="1 8">Cell membrane</location>
        <topology evidence="1 8">Multi-pass membrane protein</topology>
    </subcellularLocation>
</comment>
<gene>
    <name evidence="9" type="ORF">IMCC12053_637</name>
</gene>
<dbReference type="PANTHER" id="PTHR30561">
    <property type="entry name" value="SMR FAMILY PROTON-DEPENDENT DRUG EFFLUX TRANSPORTER SUGE"/>
    <property type="match status" value="1"/>
</dbReference>
<dbReference type="OrthoDB" id="9808638at2"/>
<keyword evidence="2" id="KW-0813">Transport</keyword>
<keyword evidence="5" id="KW-1133">Transmembrane helix</keyword>
<dbReference type="RefSeq" id="WP_062215640.1">
    <property type="nucleotide sequence ID" value="NZ_CP012023.1"/>
</dbReference>
<comment type="similarity">
    <text evidence="7 8">Belongs to the drug/metabolite transporter (DMT) superfamily. Small multidrug resistance (SMR) (TC 2.A.7.1) family.</text>
</comment>
<protein>
    <submittedName>
        <fullName evidence="9">Ethidium bromide-methyl viologen resistance protein EmrE</fullName>
    </submittedName>
</protein>
<evidence type="ECO:0000256" key="6">
    <source>
        <dbReference type="ARBA" id="ARBA00023136"/>
    </source>
</evidence>
<dbReference type="GO" id="GO:0031460">
    <property type="term" value="P:glycine betaine transport"/>
    <property type="evidence" value="ECO:0007669"/>
    <property type="project" value="TreeGrafter"/>
</dbReference>
<evidence type="ECO:0000256" key="3">
    <source>
        <dbReference type="ARBA" id="ARBA00022475"/>
    </source>
</evidence>
<dbReference type="SUPFAM" id="SSF103481">
    <property type="entry name" value="Multidrug resistance efflux transporter EmrE"/>
    <property type="match status" value="1"/>
</dbReference>